<organism evidence="2 3">
    <name type="scientific">candidate division WOR-1 bacterium RIFOXYB2_FULL_37_13</name>
    <dbReference type="NCBI Taxonomy" id="1802579"/>
    <lineage>
        <taxon>Bacteria</taxon>
        <taxon>Bacillati</taxon>
        <taxon>Saganbacteria</taxon>
    </lineage>
</organism>
<dbReference type="Gene3D" id="2.60.120.430">
    <property type="entry name" value="Galactose-binding lectin"/>
    <property type="match status" value="1"/>
</dbReference>
<dbReference type="AlphaFoldDB" id="A0A1F4STY3"/>
<name>A0A1F4STY3_UNCSA</name>
<gene>
    <name evidence="2" type="ORF">A2310_04130</name>
</gene>
<keyword evidence="1" id="KW-0732">Signal</keyword>
<reference evidence="2 3" key="1">
    <citation type="journal article" date="2016" name="Nat. Commun.">
        <title>Thousands of microbial genomes shed light on interconnected biogeochemical processes in an aquifer system.</title>
        <authorList>
            <person name="Anantharaman K."/>
            <person name="Brown C.T."/>
            <person name="Hug L.A."/>
            <person name="Sharon I."/>
            <person name="Castelle C.J."/>
            <person name="Probst A.J."/>
            <person name="Thomas B.C."/>
            <person name="Singh A."/>
            <person name="Wilkins M.J."/>
            <person name="Karaoz U."/>
            <person name="Brodie E.L."/>
            <person name="Williams K.H."/>
            <person name="Hubbard S.S."/>
            <person name="Banfield J.F."/>
        </authorList>
    </citation>
    <scope>NUCLEOTIDE SEQUENCE [LARGE SCALE GENOMIC DNA]</scope>
</reference>
<dbReference type="Proteomes" id="UP000178417">
    <property type="component" value="Unassembled WGS sequence"/>
</dbReference>
<dbReference type="STRING" id="1802579.A2310_04130"/>
<accession>A0A1F4STY3</accession>
<comment type="caution">
    <text evidence="2">The sequence shown here is derived from an EMBL/GenBank/DDBJ whole genome shotgun (WGS) entry which is preliminary data.</text>
</comment>
<protein>
    <recommendedName>
        <fullName evidence="4">NADH:ubiquinone oxidoreductase intermediate-associated protein 30 domain-containing protein</fullName>
    </recommendedName>
</protein>
<sequence>MKYLAISLLFIVLLSLSSSGFGGSPPSIASNAVSRSIENFEKADFFNNQNWWTFGAAKIELVSNVAKEHYALSIKGEASNWFVGGIGGYIADFDKKSQESSSLEMDIYSYQKKNGMLKIELYDDDNGNWQIEQDPQNYLPLFDDKFVYELKIDWEGWKHISIPLSSFIDDNHEVGDNVWDPNFFCNSGGLLQMQFIAIAPGKIGSINFVMDNIGFN</sequence>
<proteinExistence type="predicted"/>
<dbReference type="EMBL" id="MEUB01000014">
    <property type="protein sequence ID" value="OGC23787.1"/>
    <property type="molecule type" value="Genomic_DNA"/>
</dbReference>
<evidence type="ECO:0000313" key="3">
    <source>
        <dbReference type="Proteomes" id="UP000178417"/>
    </source>
</evidence>
<feature type="chain" id="PRO_5009514428" description="NADH:ubiquinone oxidoreductase intermediate-associated protein 30 domain-containing protein" evidence="1">
    <location>
        <begin position="23"/>
        <end position="216"/>
    </location>
</feature>
<evidence type="ECO:0008006" key="4">
    <source>
        <dbReference type="Google" id="ProtNLM"/>
    </source>
</evidence>
<evidence type="ECO:0000313" key="2">
    <source>
        <dbReference type="EMBL" id="OGC23787.1"/>
    </source>
</evidence>
<evidence type="ECO:0000256" key="1">
    <source>
        <dbReference type="SAM" id="SignalP"/>
    </source>
</evidence>
<feature type="signal peptide" evidence="1">
    <location>
        <begin position="1"/>
        <end position="22"/>
    </location>
</feature>